<dbReference type="InterPro" id="IPR000873">
    <property type="entry name" value="AMP-dep_synth/lig_dom"/>
</dbReference>
<dbReference type="RefSeq" id="WP_345416426.1">
    <property type="nucleotide sequence ID" value="NZ_AP031496.1"/>
</dbReference>
<feature type="domain" description="AMP-dependent synthetase/ligase" evidence="1">
    <location>
        <begin position="9"/>
        <end position="370"/>
    </location>
</feature>
<dbReference type="PANTHER" id="PTHR43201">
    <property type="entry name" value="ACYL-COA SYNTHETASE"/>
    <property type="match status" value="1"/>
</dbReference>
<organism evidence="3 4">
    <name type="scientific">Halioxenophilus aromaticivorans</name>
    <dbReference type="NCBI Taxonomy" id="1306992"/>
    <lineage>
        <taxon>Bacteria</taxon>
        <taxon>Pseudomonadati</taxon>
        <taxon>Pseudomonadota</taxon>
        <taxon>Gammaproteobacteria</taxon>
        <taxon>Alteromonadales</taxon>
        <taxon>Alteromonadaceae</taxon>
        <taxon>Halioxenophilus</taxon>
    </lineage>
</organism>
<dbReference type="Pfam" id="PF00501">
    <property type="entry name" value="AMP-binding"/>
    <property type="match status" value="1"/>
</dbReference>
<dbReference type="Gene3D" id="3.40.50.12780">
    <property type="entry name" value="N-terminal domain of ligase-like"/>
    <property type="match status" value="1"/>
</dbReference>
<proteinExistence type="predicted"/>
<feature type="domain" description="AMP-binding enzyme C-terminal" evidence="2">
    <location>
        <begin position="420"/>
        <end position="496"/>
    </location>
</feature>
<accession>A0AAV3TXK9</accession>
<dbReference type="GO" id="GO:0031956">
    <property type="term" value="F:medium-chain fatty acid-CoA ligase activity"/>
    <property type="evidence" value="ECO:0007669"/>
    <property type="project" value="TreeGrafter"/>
</dbReference>
<evidence type="ECO:0000313" key="4">
    <source>
        <dbReference type="Proteomes" id="UP001409585"/>
    </source>
</evidence>
<comment type="caution">
    <text evidence="3">The sequence shown here is derived from an EMBL/GenBank/DDBJ whole genome shotgun (WGS) entry which is preliminary data.</text>
</comment>
<evidence type="ECO:0000259" key="1">
    <source>
        <dbReference type="Pfam" id="PF00501"/>
    </source>
</evidence>
<dbReference type="InterPro" id="IPR020845">
    <property type="entry name" value="AMP-binding_CS"/>
</dbReference>
<dbReference type="PROSITE" id="PS00455">
    <property type="entry name" value="AMP_BINDING"/>
    <property type="match status" value="1"/>
</dbReference>
<dbReference type="Pfam" id="PF13193">
    <property type="entry name" value="AMP-binding_C"/>
    <property type="match status" value="1"/>
</dbReference>
<evidence type="ECO:0000259" key="2">
    <source>
        <dbReference type="Pfam" id="PF13193"/>
    </source>
</evidence>
<dbReference type="PANTHER" id="PTHR43201:SF32">
    <property type="entry name" value="2-SUCCINYLBENZOATE--COA LIGASE, CHLOROPLASTIC_PEROXISOMAL"/>
    <property type="match status" value="1"/>
</dbReference>
<dbReference type="InterPro" id="IPR045851">
    <property type="entry name" value="AMP-bd_C_sf"/>
</dbReference>
<evidence type="ECO:0000313" key="3">
    <source>
        <dbReference type="EMBL" id="GAA4931503.1"/>
    </source>
</evidence>
<dbReference type="EMBL" id="BAABLX010000004">
    <property type="protein sequence ID" value="GAA4931503.1"/>
    <property type="molecule type" value="Genomic_DNA"/>
</dbReference>
<dbReference type="SUPFAM" id="SSF56801">
    <property type="entry name" value="Acetyl-CoA synthetase-like"/>
    <property type="match status" value="1"/>
</dbReference>
<dbReference type="AlphaFoldDB" id="A0AAV3TXK9"/>
<dbReference type="InterPro" id="IPR025110">
    <property type="entry name" value="AMP-bd_C"/>
</dbReference>
<dbReference type="Proteomes" id="UP001409585">
    <property type="component" value="Unassembled WGS sequence"/>
</dbReference>
<dbReference type="Gene3D" id="3.30.300.30">
    <property type="match status" value="1"/>
</dbReference>
<dbReference type="GO" id="GO:0006631">
    <property type="term" value="P:fatty acid metabolic process"/>
    <property type="evidence" value="ECO:0007669"/>
    <property type="project" value="TreeGrafter"/>
</dbReference>
<sequence length="516" mass="57793">MINVRDSLRQAANWHRDKLAIVSGGRELTFAEAWDRGLRLANAFLSLGLQPQDKIGVLEENCLEASDFLLGTAIGNYVRVPLYKKNAPEAHAHMLRNTGCKALVVDKKHLHEIQGVEEIVDCLEHIIVRDDNYESWLSTFDTTDPNPDIQLDDYYVIRHSGGTTGLPKGIAFTHNAWMNMERDWTYRCPTIEAGDCCIHVAPISHGSGFLFVPLWFSGGFNILESKFDAPRLLSLLADYGGYLFAVPTIISDLVAHYETHVKEVDAMSFDKVKAIVVGGSPMLPQTAMRAHGVFGETLHQMYGLSEVTPVVWMTPKEWFGQVEGSDPLVAAGRVMPFARIRIVDESNNDLPAGEIGELVLQSDGMIHEYWNSPELTANKFFDGWMRTGDVGRIDENGYLYLSDRKDDMIISGGFNIWPAELELVIGDLPEVRECVVVRAPHERFGETPVAVVVLHEGMSLEHQTVIDTCLERLGKLKRPSAVYFRYEPFSRTPVGKIRRNDVREQFWNDGAAMGGS</sequence>
<gene>
    <name evidence="3" type="ORF">GCM10025791_04580</name>
</gene>
<dbReference type="InterPro" id="IPR042099">
    <property type="entry name" value="ANL_N_sf"/>
</dbReference>
<protein>
    <submittedName>
        <fullName evidence="3">Class I adenylate-forming enzyme family protein</fullName>
    </submittedName>
</protein>
<keyword evidence="4" id="KW-1185">Reference proteome</keyword>
<name>A0AAV3TXK9_9ALTE</name>
<reference evidence="4" key="1">
    <citation type="journal article" date="2019" name="Int. J. Syst. Evol. Microbiol.">
        <title>The Global Catalogue of Microorganisms (GCM) 10K type strain sequencing project: providing services to taxonomists for standard genome sequencing and annotation.</title>
        <authorList>
            <consortium name="The Broad Institute Genomics Platform"/>
            <consortium name="The Broad Institute Genome Sequencing Center for Infectious Disease"/>
            <person name="Wu L."/>
            <person name="Ma J."/>
        </authorList>
    </citation>
    <scope>NUCLEOTIDE SEQUENCE [LARGE SCALE GENOMIC DNA]</scope>
    <source>
        <strain evidence="4">JCM 19134</strain>
    </source>
</reference>